<name>A0AAI9T3N5_SPIME</name>
<sequence length="123" mass="15053">MEKIINLGDDEIYFQQEREQILEKVKIFYENKLTEKNEYIKFLENRPGNHDCKNCPNRQQLFKEDFEIVCFWSSGEWINGSHCEEPYECYKTNKHIDYYEIVLKRKNNSKYDKLPSKELKKIE</sequence>
<comment type="caution">
    <text evidence="1">The sequence shown here is derived from an EMBL/GenBank/DDBJ whole genome shotgun (WGS) entry which is preliminary data.</text>
</comment>
<protein>
    <submittedName>
        <fullName evidence="1">Uncharacterized protein</fullName>
    </submittedName>
</protein>
<dbReference type="EMBL" id="AGBZ02000002">
    <property type="protein sequence ID" value="KAI92505.1"/>
    <property type="molecule type" value="Genomic_DNA"/>
</dbReference>
<accession>A0AAI9T3N5</accession>
<dbReference type="Proteomes" id="UP000004057">
    <property type="component" value="Unassembled WGS sequence"/>
</dbReference>
<dbReference type="AlphaFoldDB" id="A0AAI9T3N5"/>
<evidence type="ECO:0000313" key="2">
    <source>
        <dbReference type="Proteomes" id="UP000004057"/>
    </source>
</evidence>
<reference evidence="1 2" key="1">
    <citation type="journal article" date="2012" name="J. Proteome Res.">
        <title>Application of Spiroplasma melliferum proteogenomic profiling for the discovery of virulence factors and pathogenicity mechanisms in host-associated spiroplasmas.</title>
        <authorList>
            <person name="Alexeev D."/>
            <person name="Kostrjukova E."/>
            <person name="Aliper A."/>
            <person name="Popenko A."/>
            <person name="Bazaleev N."/>
            <person name="Tyakht A."/>
            <person name="Selezneva O."/>
            <person name="Akopian T."/>
            <person name="Prichodko E."/>
            <person name="Kondratov I."/>
            <person name="Chukin M."/>
            <person name="Demina I."/>
            <person name="Galyamina M."/>
            <person name="Kamashev D."/>
            <person name="Vanyushkina A."/>
            <person name="Ladygina V."/>
            <person name="Levitskii S."/>
            <person name="Lazarev V."/>
            <person name="Govorun V."/>
        </authorList>
    </citation>
    <scope>NUCLEOTIDE SEQUENCE [LARGE SCALE GENOMIC DNA]</scope>
    <source>
        <strain evidence="1 2">KC3</strain>
    </source>
</reference>
<organism evidence="1 2">
    <name type="scientific">Spiroplasma melliferum KC3</name>
    <dbReference type="NCBI Taxonomy" id="570509"/>
    <lineage>
        <taxon>Bacteria</taxon>
        <taxon>Bacillati</taxon>
        <taxon>Mycoplasmatota</taxon>
        <taxon>Mollicutes</taxon>
        <taxon>Entomoplasmatales</taxon>
        <taxon>Spiroplasmataceae</taxon>
        <taxon>Spiroplasma</taxon>
    </lineage>
</organism>
<gene>
    <name evidence="1" type="ORF">SPM_004050</name>
</gene>
<dbReference type="RefSeq" id="WP_004028253.1">
    <property type="nucleotide sequence ID" value="NZ_AGBZ02000002.1"/>
</dbReference>
<proteinExistence type="predicted"/>
<evidence type="ECO:0000313" key="1">
    <source>
        <dbReference type="EMBL" id="KAI92505.1"/>
    </source>
</evidence>